<evidence type="ECO:0000259" key="7">
    <source>
        <dbReference type="Pfam" id="PF00441"/>
    </source>
</evidence>
<keyword evidence="4 6" id="KW-0274">FAD</keyword>
<gene>
    <name evidence="10" type="ORF">ACFO0A_12380</name>
</gene>
<feature type="domain" description="Acyl-CoA oxidase/dehydrogenase middle" evidence="8">
    <location>
        <begin position="125"/>
        <end position="221"/>
    </location>
</feature>
<organism evidence="10 11">
    <name type="scientific">Novosphingobium tardum</name>
    <dbReference type="NCBI Taxonomy" id="1538021"/>
    <lineage>
        <taxon>Bacteria</taxon>
        <taxon>Pseudomonadati</taxon>
        <taxon>Pseudomonadota</taxon>
        <taxon>Alphaproteobacteria</taxon>
        <taxon>Sphingomonadales</taxon>
        <taxon>Sphingomonadaceae</taxon>
        <taxon>Novosphingobium</taxon>
    </lineage>
</organism>
<evidence type="ECO:0000256" key="4">
    <source>
        <dbReference type="ARBA" id="ARBA00022827"/>
    </source>
</evidence>
<dbReference type="SUPFAM" id="SSF47203">
    <property type="entry name" value="Acyl-CoA dehydrogenase C-terminal domain-like"/>
    <property type="match status" value="1"/>
</dbReference>
<dbReference type="Pfam" id="PF02771">
    <property type="entry name" value="Acyl-CoA_dh_N"/>
    <property type="match status" value="1"/>
</dbReference>
<evidence type="ECO:0000256" key="1">
    <source>
        <dbReference type="ARBA" id="ARBA00001974"/>
    </source>
</evidence>
<comment type="caution">
    <text evidence="10">The sequence shown here is derived from an EMBL/GenBank/DDBJ whole genome shotgun (WGS) entry which is preliminary data.</text>
</comment>
<dbReference type="InterPro" id="IPR046373">
    <property type="entry name" value="Acyl-CoA_Oxase/DH_mid-dom_sf"/>
</dbReference>
<sequence>MDLSYGAEAEAFRKEVRAFLSGAWLPRERRGAELKDYVRSFRRAAIERGYLYRSIPKRYGGSEQPVDVIRAQVIREEFSRARAPMEVGGNGVNMTIPTLLEKGTEEQRELFIRKTLEGEYVWGQGYSEPGSGSDLASVRTKGELSPDGTRWVINGQKIWTSQGGYATHMFMLVRTEPDAPKHDGITYLLIDLDQPGITRRPIRQMTGESGEGTFFEFFFDNAETPVSWQVGERGRGWYVSRTTLKHERAAIGSADGLGSQFRKLVDLAKETGRIGDPLTCDRLVEIEGRVMAHRYSSFRLFSNAAAGDDPGPLQLMMKLLLTEIGHEIALLAQELIGEKGLIEPAKGGKGPRGPNKWLDQIMGSLGNSIAGGASNIQRNIIAERGLGLPRDLAMSGER</sequence>
<evidence type="ECO:0000256" key="6">
    <source>
        <dbReference type="RuleBase" id="RU362125"/>
    </source>
</evidence>
<evidence type="ECO:0000256" key="2">
    <source>
        <dbReference type="ARBA" id="ARBA00009347"/>
    </source>
</evidence>
<evidence type="ECO:0000259" key="9">
    <source>
        <dbReference type="Pfam" id="PF02771"/>
    </source>
</evidence>
<evidence type="ECO:0000313" key="10">
    <source>
        <dbReference type="EMBL" id="MFC4295854.1"/>
    </source>
</evidence>
<proteinExistence type="inferred from homology"/>
<dbReference type="Pfam" id="PF02770">
    <property type="entry name" value="Acyl-CoA_dh_M"/>
    <property type="match status" value="1"/>
</dbReference>
<dbReference type="Gene3D" id="2.40.110.10">
    <property type="entry name" value="Butyryl-CoA Dehydrogenase, subunit A, domain 2"/>
    <property type="match status" value="1"/>
</dbReference>
<comment type="similarity">
    <text evidence="2 6">Belongs to the acyl-CoA dehydrogenase family.</text>
</comment>
<dbReference type="PANTHER" id="PTHR43292">
    <property type="entry name" value="ACYL-COA DEHYDROGENASE"/>
    <property type="match status" value="1"/>
</dbReference>
<dbReference type="RefSeq" id="WP_379539318.1">
    <property type="nucleotide sequence ID" value="NZ_JBHSDR010000006.1"/>
</dbReference>
<evidence type="ECO:0000313" key="11">
    <source>
        <dbReference type="Proteomes" id="UP001595828"/>
    </source>
</evidence>
<protein>
    <submittedName>
        <fullName evidence="10">Acyl-CoA dehydrogenase family protein</fullName>
    </submittedName>
</protein>
<feature type="domain" description="Acyl-CoA dehydrogenase/oxidase N-terminal" evidence="9">
    <location>
        <begin position="8"/>
        <end position="119"/>
    </location>
</feature>
<comment type="cofactor">
    <cofactor evidence="1 6">
        <name>FAD</name>
        <dbReference type="ChEBI" id="CHEBI:57692"/>
    </cofactor>
</comment>
<keyword evidence="3 6" id="KW-0285">Flavoprotein</keyword>
<evidence type="ECO:0000259" key="8">
    <source>
        <dbReference type="Pfam" id="PF02770"/>
    </source>
</evidence>
<dbReference type="Pfam" id="PF00441">
    <property type="entry name" value="Acyl-CoA_dh_1"/>
    <property type="match status" value="1"/>
</dbReference>
<dbReference type="InterPro" id="IPR037069">
    <property type="entry name" value="AcylCoA_DH/ox_N_sf"/>
</dbReference>
<dbReference type="EMBL" id="JBHSDR010000006">
    <property type="protein sequence ID" value="MFC4295854.1"/>
    <property type="molecule type" value="Genomic_DNA"/>
</dbReference>
<dbReference type="InterPro" id="IPR009075">
    <property type="entry name" value="AcylCo_DH/oxidase_C"/>
</dbReference>
<reference evidence="11" key="1">
    <citation type="journal article" date="2019" name="Int. J. Syst. Evol. Microbiol.">
        <title>The Global Catalogue of Microorganisms (GCM) 10K type strain sequencing project: providing services to taxonomists for standard genome sequencing and annotation.</title>
        <authorList>
            <consortium name="The Broad Institute Genomics Platform"/>
            <consortium name="The Broad Institute Genome Sequencing Center for Infectious Disease"/>
            <person name="Wu L."/>
            <person name="Ma J."/>
        </authorList>
    </citation>
    <scope>NUCLEOTIDE SEQUENCE [LARGE SCALE GENOMIC DNA]</scope>
    <source>
        <strain evidence="11">CGMCC 1.12989</strain>
    </source>
</reference>
<dbReference type="Gene3D" id="1.10.540.10">
    <property type="entry name" value="Acyl-CoA dehydrogenase/oxidase, N-terminal domain"/>
    <property type="match status" value="1"/>
</dbReference>
<dbReference type="InterPro" id="IPR006091">
    <property type="entry name" value="Acyl-CoA_Oxase/DH_mid-dom"/>
</dbReference>
<evidence type="ECO:0000256" key="5">
    <source>
        <dbReference type="ARBA" id="ARBA00023002"/>
    </source>
</evidence>
<keyword evidence="5 6" id="KW-0560">Oxidoreductase</keyword>
<dbReference type="Proteomes" id="UP001595828">
    <property type="component" value="Unassembled WGS sequence"/>
</dbReference>
<dbReference type="SUPFAM" id="SSF56645">
    <property type="entry name" value="Acyl-CoA dehydrogenase NM domain-like"/>
    <property type="match status" value="1"/>
</dbReference>
<dbReference type="InterPro" id="IPR009100">
    <property type="entry name" value="AcylCoA_DH/oxidase_NM_dom_sf"/>
</dbReference>
<accession>A0ABV8RRE2</accession>
<keyword evidence="11" id="KW-1185">Reference proteome</keyword>
<dbReference type="InterPro" id="IPR036250">
    <property type="entry name" value="AcylCo_DH-like_C"/>
</dbReference>
<dbReference type="PANTHER" id="PTHR43292:SF3">
    <property type="entry name" value="ACYL-COA DEHYDROGENASE FADE29"/>
    <property type="match status" value="1"/>
</dbReference>
<dbReference type="Gene3D" id="1.20.140.10">
    <property type="entry name" value="Butyryl-CoA Dehydrogenase, subunit A, domain 3"/>
    <property type="match status" value="1"/>
</dbReference>
<evidence type="ECO:0000256" key="3">
    <source>
        <dbReference type="ARBA" id="ARBA00022630"/>
    </source>
</evidence>
<dbReference type="InterPro" id="IPR052161">
    <property type="entry name" value="Mycobact_Acyl-CoA_DH"/>
</dbReference>
<feature type="domain" description="Acyl-CoA dehydrogenase/oxidase C-terminal" evidence="7">
    <location>
        <begin position="234"/>
        <end position="385"/>
    </location>
</feature>
<name>A0ABV8RRE2_9SPHN</name>
<dbReference type="InterPro" id="IPR013786">
    <property type="entry name" value="AcylCoA_DH/ox_N"/>
</dbReference>